<evidence type="ECO:0000256" key="4">
    <source>
        <dbReference type="ARBA" id="ARBA00022723"/>
    </source>
</evidence>
<evidence type="ECO:0000256" key="3">
    <source>
        <dbReference type="ARBA" id="ARBA00022679"/>
    </source>
</evidence>
<dbReference type="InterPro" id="IPR039525">
    <property type="entry name" value="RNF126-like_zinc-ribbon"/>
</dbReference>
<dbReference type="SMART" id="SM00184">
    <property type="entry name" value="RING"/>
    <property type="match status" value="1"/>
</dbReference>
<dbReference type="InterPro" id="IPR011016">
    <property type="entry name" value="Znf_RING-CH"/>
</dbReference>
<dbReference type="Pfam" id="PF13639">
    <property type="entry name" value="zf-RING_2"/>
    <property type="match status" value="1"/>
</dbReference>
<dbReference type="PANTHER" id="PTHR22765:SF434">
    <property type="entry name" value="GB|AAD18119.1-RELATED"/>
    <property type="match status" value="1"/>
</dbReference>
<feature type="compositionally biased region" description="Polar residues" evidence="9">
    <location>
        <begin position="146"/>
        <end position="165"/>
    </location>
</feature>
<evidence type="ECO:0000256" key="5">
    <source>
        <dbReference type="ARBA" id="ARBA00022771"/>
    </source>
</evidence>
<evidence type="ECO:0000256" key="7">
    <source>
        <dbReference type="ARBA" id="ARBA00022833"/>
    </source>
</evidence>
<keyword evidence="7" id="KW-0862">Zinc</keyword>
<dbReference type="GO" id="GO:0061630">
    <property type="term" value="F:ubiquitin protein ligase activity"/>
    <property type="evidence" value="ECO:0007669"/>
    <property type="project" value="UniProtKB-EC"/>
</dbReference>
<dbReference type="RefSeq" id="XP_051443179.1">
    <property type="nucleotide sequence ID" value="XM_051590236.1"/>
</dbReference>
<evidence type="ECO:0000256" key="8">
    <source>
        <dbReference type="PROSITE-ProRule" id="PRU00175"/>
    </source>
</evidence>
<dbReference type="CDD" id="cd16454">
    <property type="entry name" value="RING-H2_PA-TM-RING"/>
    <property type="match status" value="1"/>
</dbReference>
<dbReference type="SUPFAM" id="SSF57850">
    <property type="entry name" value="RING/U-box"/>
    <property type="match status" value="1"/>
</dbReference>
<feature type="domain" description="RING-type" evidence="10">
    <location>
        <begin position="202"/>
        <end position="243"/>
    </location>
</feature>
<sequence>MSAARRSYFCHHCEAPIVLNHRGQRPSCPQCNQEFIEELTDVPRRNPSSVALRMQQSRSSSSYSVIPIDANVFFSPLLQAILVNNDSRRRRQASHIPPPNTSGVTNTLPVVMINTTRWVYTSVIADRMPMDSPYEYGHNGMRQDTHNLQPQTNSSVRANTPSSIQRPAPVHSPPLFASVGTENDRIVKVSMTDTELAVMPSCAVCKEDYRMGERALKLPCYHVYHRDCIKPWLKRKKTCPLCRRYVEYKSSSSSTRSTNAVAAQA</sequence>
<dbReference type="Pfam" id="PF14369">
    <property type="entry name" value="Zn_ribbon_19"/>
    <property type="match status" value="1"/>
</dbReference>
<evidence type="ECO:0000256" key="6">
    <source>
        <dbReference type="ARBA" id="ARBA00022786"/>
    </source>
</evidence>
<dbReference type="GO" id="GO:0008270">
    <property type="term" value="F:zinc ion binding"/>
    <property type="evidence" value="ECO:0007669"/>
    <property type="project" value="UniProtKB-KW"/>
</dbReference>
<name>A0AAD5HBI2_UMBRA</name>
<dbReference type="InterPro" id="IPR013083">
    <property type="entry name" value="Znf_RING/FYVE/PHD"/>
</dbReference>
<dbReference type="Proteomes" id="UP001206595">
    <property type="component" value="Unassembled WGS sequence"/>
</dbReference>
<keyword evidence="4" id="KW-0479">Metal-binding</keyword>
<evidence type="ECO:0000259" key="10">
    <source>
        <dbReference type="PROSITE" id="PS50089"/>
    </source>
</evidence>
<dbReference type="GeneID" id="75915580"/>
<dbReference type="InterPro" id="IPR051826">
    <property type="entry name" value="E3_ubiquitin-ligase_domain"/>
</dbReference>
<dbReference type="GO" id="GO:0006511">
    <property type="term" value="P:ubiquitin-dependent protein catabolic process"/>
    <property type="evidence" value="ECO:0007669"/>
    <property type="project" value="TreeGrafter"/>
</dbReference>
<dbReference type="PROSITE" id="PS50089">
    <property type="entry name" value="ZF_RING_2"/>
    <property type="match status" value="1"/>
</dbReference>
<evidence type="ECO:0000256" key="1">
    <source>
        <dbReference type="ARBA" id="ARBA00000900"/>
    </source>
</evidence>
<proteinExistence type="predicted"/>
<protein>
    <recommendedName>
        <fullName evidence="2">RING-type E3 ubiquitin transferase</fullName>
        <ecNumber evidence="2">2.3.2.27</ecNumber>
    </recommendedName>
</protein>
<dbReference type="InterPro" id="IPR001841">
    <property type="entry name" value="Znf_RING"/>
</dbReference>
<dbReference type="AlphaFoldDB" id="A0AAD5HBI2"/>
<gene>
    <name evidence="11" type="ORF">K450DRAFT_248467</name>
</gene>
<evidence type="ECO:0000256" key="9">
    <source>
        <dbReference type="SAM" id="MobiDB-lite"/>
    </source>
</evidence>
<comment type="catalytic activity">
    <reaction evidence="1">
        <text>S-ubiquitinyl-[E2 ubiquitin-conjugating enzyme]-L-cysteine + [acceptor protein]-L-lysine = [E2 ubiquitin-conjugating enzyme]-L-cysteine + N(6)-ubiquitinyl-[acceptor protein]-L-lysine.</text>
        <dbReference type="EC" id="2.3.2.27"/>
    </reaction>
</comment>
<reference evidence="11" key="1">
    <citation type="submission" date="2021-06" db="EMBL/GenBank/DDBJ databases">
        <authorList>
            <consortium name="DOE Joint Genome Institute"/>
            <person name="Mondo S.J."/>
            <person name="Amses K.R."/>
            <person name="Simmons D.R."/>
            <person name="Longcore J.E."/>
            <person name="Seto K."/>
            <person name="Alves G.H."/>
            <person name="Bonds A.E."/>
            <person name="Quandt C.A."/>
            <person name="Davis W.J."/>
            <person name="Chang Y."/>
            <person name="Letcher P.M."/>
            <person name="Powell M.J."/>
            <person name="Kuo A."/>
            <person name="Labutti K."/>
            <person name="Pangilinan J."/>
            <person name="Andreopoulos W."/>
            <person name="Tritt A."/>
            <person name="Riley R."/>
            <person name="Hundley H."/>
            <person name="Johnson J."/>
            <person name="Lipzen A."/>
            <person name="Barry K."/>
            <person name="Berbee M.L."/>
            <person name="Buchler N.E."/>
            <person name="Grigoriev I.V."/>
            <person name="Spatafora J.W."/>
            <person name="Stajich J.E."/>
            <person name="James T.Y."/>
        </authorList>
    </citation>
    <scope>NUCLEOTIDE SEQUENCE</scope>
    <source>
        <strain evidence="11">AG</strain>
    </source>
</reference>
<dbReference type="EC" id="2.3.2.27" evidence="2"/>
<comment type="caution">
    <text evidence="11">The sequence shown here is derived from an EMBL/GenBank/DDBJ whole genome shotgun (WGS) entry which is preliminary data.</text>
</comment>
<evidence type="ECO:0000256" key="2">
    <source>
        <dbReference type="ARBA" id="ARBA00012483"/>
    </source>
</evidence>
<accession>A0AAD5HBI2</accession>
<dbReference type="Gene3D" id="3.30.40.10">
    <property type="entry name" value="Zinc/RING finger domain, C3HC4 (zinc finger)"/>
    <property type="match status" value="1"/>
</dbReference>
<feature type="region of interest" description="Disordered" evidence="9">
    <location>
        <begin position="135"/>
        <end position="174"/>
    </location>
</feature>
<keyword evidence="6" id="KW-0833">Ubl conjugation pathway</keyword>
<organism evidence="11 12">
    <name type="scientific">Umbelopsis ramanniana AG</name>
    <dbReference type="NCBI Taxonomy" id="1314678"/>
    <lineage>
        <taxon>Eukaryota</taxon>
        <taxon>Fungi</taxon>
        <taxon>Fungi incertae sedis</taxon>
        <taxon>Mucoromycota</taxon>
        <taxon>Mucoromycotina</taxon>
        <taxon>Umbelopsidomycetes</taxon>
        <taxon>Umbelopsidales</taxon>
        <taxon>Umbelopsidaceae</taxon>
        <taxon>Umbelopsis</taxon>
    </lineage>
</organism>
<evidence type="ECO:0000313" key="11">
    <source>
        <dbReference type="EMBL" id="KAI8578175.1"/>
    </source>
</evidence>
<reference evidence="11" key="2">
    <citation type="journal article" date="2022" name="Proc. Natl. Acad. Sci. U.S.A.">
        <title>Diploid-dominant life cycles characterize the early evolution of Fungi.</title>
        <authorList>
            <person name="Amses K.R."/>
            <person name="Simmons D.R."/>
            <person name="Longcore J.E."/>
            <person name="Mondo S.J."/>
            <person name="Seto K."/>
            <person name="Jeronimo G.H."/>
            <person name="Bonds A.E."/>
            <person name="Quandt C.A."/>
            <person name="Davis W.J."/>
            <person name="Chang Y."/>
            <person name="Federici B.A."/>
            <person name="Kuo A."/>
            <person name="LaButti K."/>
            <person name="Pangilinan J."/>
            <person name="Andreopoulos W."/>
            <person name="Tritt A."/>
            <person name="Riley R."/>
            <person name="Hundley H."/>
            <person name="Johnson J."/>
            <person name="Lipzen A."/>
            <person name="Barry K."/>
            <person name="Lang B.F."/>
            <person name="Cuomo C.A."/>
            <person name="Buchler N.E."/>
            <person name="Grigoriev I.V."/>
            <person name="Spatafora J.W."/>
            <person name="Stajich J.E."/>
            <person name="James T.Y."/>
        </authorList>
    </citation>
    <scope>NUCLEOTIDE SEQUENCE</scope>
    <source>
        <strain evidence="11">AG</strain>
    </source>
</reference>
<evidence type="ECO:0000313" key="12">
    <source>
        <dbReference type="Proteomes" id="UP001206595"/>
    </source>
</evidence>
<dbReference type="PANTHER" id="PTHR22765">
    <property type="entry name" value="RING FINGER AND PROTEASE ASSOCIATED DOMAIN-CONTAINING"/>
    <property type="match status" value="1"/>
</dbReference>
<keyword evidence="5 8" id="KW-0863">Zinc-finger</keyword>
<dbReference type="SMART" id="SM00744">
    <property type="entry name" value="RINGv"/>
    <property type="match status" value="1"/>
</dbReference>
<keyword evidence="12" id="KW-1185">Reference proteome</keyword>
<dbReference type="EMBL" id="MU620932">
    <property type="protein sequence ID" value="KAI8578175.1"/>
    <property type="molecule type" value="Genomic_DNA"/>
</dbReference>
<keyword evidence="3" id="KW-0808">Transferase</keyword>